<accession>A0ABU1F8I3</accession>
<dbReference type="RefSeq" id="WP_310457422.1">
    <property type="nucleotide sequence ID" value="NZ_JAVKPH010000011.1"/>
</dbReference>
<organism evidence="3 4">
    <name type="scientific">Ruixingdingia sedimenti</name>
    <dbReference type="NCBI Taxonomy" id="3073604"/>
    <lineage>
        <taxon>Bacteria</taxon>
        <taxon>Pseudomonadati</taxon>
        <taxon>Pseudomonadota</taxon>
        <taxon>Alphaproteobacteria</taxon>
        <taxon>Rhodobacterales</taxon>
        <taxon>Paracoccaceae</taxon>
        <taxon>Ruixingdingia</taxon>
    </lineage>
</organism>
<keyword evidence="4" id="KW-1185">Reference proteome</keyword>
<dbReference type="SUPFAM" id="SSF53901">
    <property type="entry name" value="Thiolase-like"/>
    <property type="match status" value="2"/>
</dbReference>
<dbReference type="PANTHER" id="PTHR42870:SF1">
    <property type="entry name" value="NON-SPECIFIC LIPID-TRANSFER PROTEIN-LIKE 2"/>
    <property type="match status" value="1"/>
</dbReference>
<comment type="caution">
    <text evidence="3">The sequence shown here is derived from an EMBL/GenBank/DDBJ whole genome shotgun (WGS) entry which is preliminary data.</text>
</comment>
<reference evidence="3 4" key="1">
    <citation type="submission" date="2023-09" db="EMBL/GenBank/DDBJ databases">
        <title>Xinfangfangia sedmenti sp. nov., isolated the sedment.</title>
        <authorList>
            <person name="Xu L."/>
        </authorList>
    </citation>
    <scope>NUCLEOTIDE SEQUENCE [LARGE SCALE GENOMIC DNA]</scope>
    <source>
        <strain evidence="3 4">LG-4</strain>
    </source>
</reference>
<dbReference type="Pfam" id="PF00108">
    <property type="entry name" value="Thiolase_N"/>
    <property type="match status" value="1"/>
</dbReference>
<dbReference type="PANTHER" id="PTHR42870">
    <property type="entry name" value="ACETYL-COA C-ACETYLTRANSFERASE"/>
    <property type="match status" value="1"/>
</dbReference>
<sequence length="376" mass="39052">MTEVFVVSGGAVPVSSKHPLGSGRVLARQAGVAALQDAGLTYADMDALYCGVAMPTSPAAVLVGKEFGLTGIPVVQVTNASASGLAAIHAAADAMRAGGADRVLVIGYDVPTTLDDPIAAQGYLPPPALFGMWARRRMHDCGTTPETLARIAAKNINNARAIPFASRRPDHAVTVADVLASRPVADPLTALMCTQWVYGAAAVVLCTRKGLDSLPRPPATVARLEAAEFRSEEPGPHHIIEGAIVGPPAITRAAADAALARAGRRREDLDAVQIHDAFAIEELVYYELLGFAPEGGADALAAQGAFGPGSRDRFGLPEFSTDGGLIGRGHPGGPSGVFQAIETLRRFRTTADRLALCHMLGAGSTCLAQVWGRVDL</sequence>
<dbReference type="CDD" id="cd00829">
    <property type="entry name" value="SCP-x_thiolase"/>
    <property type="match status" value="1"/>
</dbReference>
<evidence type="ECO:0000313" key="3">
    <source>
        <dbReference type="EMBL" id="MDR5653180.1"/>
    </source>
</evidence>
<dbReference type="InterPro" id="IPR055140">
    <property type="entry name" value="Thiolase_C_2"/>
</dbReference>
<dbReference type="Pfam" id="PF22691">
    <property type="entry name" value="Thiolase_C_1"/>
    <property type="match status" value="1"/>
</dbReference>
<feature type="domain" description="Thiolase C-terminal" evidence="2">
    <location>
        <begin position="251"/>
        <end position="353"/>
    </location>
</feature>
<dbReference type="InterPro" id="IPR020616">
    <property type="entry name" value="Thiolase_N"/>
</dbReference>
<dbReference type="InterPro" id="IPR002155">
    <property type="entry name" value="Thiolase"/>
</dbReference>
<protein>
    <submittedName>
        <fullName evidence="3">Thiolase family protein</fullName>
    </submittedName>
</protein>
<gene>
    <name evidence="3" type="ORF">RGD00_11220</name>
</gene>
<dbReference type="InterPro" id="IPR016039">
    <property type="entry name" value="Thiolase-like"/>
</dbReference>
<evidence type="ECO:0000259" key="2">
    <source>
        <dbReference type="Pfam" id="PF22691"/>
    </source>
</evidence>
<dbReference type="EMBL" id="JAVKPH010000011">
    <property type="protein sequence ID" value="MDR5653180.1"/>
    <property type="molecule type" value="Genomic_DNA"/>
</dbReference>
<evidence type="ECO:0000259" key="1">
    <source>
        <dbReference type="Pfam" id="PF00108"/>
    </source>
</evidence>
<dbReference type="PIRSF" id="PIRSF000429">
    <property type="entry name" value="Ac-CoA_Ac_transf"/>
    <property type="match status" value="1"/>
</dbReference>
<evidence type="ECO:0000313" key="4">
    <source>
        <dbReference type="Proteomes" id="UP001247754"/>
    </source>
</evidence>
<dbReference type="Gene3D" id="3.40.47.10">
    <property type="match status" value="1"/>
</dbReference>
<name>A0ABU1F8I3_9RHOB</name>
<dbReference type="Proteomes" id="UP001247754">
    <property type="component" value="Unassembled WGS sequence"/>
</dbReference>
<proteinExistence type="predicted"/>
<feature type="domain" description="Thiolase N-terminal" evidence="1">
    <location>
        <begin position="24"/>
        <end position="108"/>
    </location>
</feature>